<keyword evidence="7 9" id="KW-0067">ATP-binding</keyword>
<dbReference type="STRING" id="1172194.WQQ_15820"/>
<evidence type="ECO:0000256" key="1">
    <source>
        <dbReference type="ARBA" id="ARBA00005190"/>
    </source>
</evidence>
<reference evidence="13 14" key="1">
    <citation type="journal article" date="2012" name="J. Bacteriol.">
        <title>Genome Sequence of n-Alkane-Degrading Hydrocarboniphaga effusa Strain AP103T (ATCC BAA-332T).</title>
        <authorList>
            <person name="Chang H.K."/>
            <person name="Zylstra G.J."/>
            <person name="Chae J.C."/>
        </authorList>
    </citation>
    <scope>NUCLEOTIDE SEQUENCE [LARGE SCALE GENOMIC DNA]</scope>
    <source>
        <strain evidence="13 14">AP103</strain>
    </source>
</reference>
<protein>
    <recommendedName>
        <fullName evidence="9">Glycerol kinase</fullName>
        <ecNumber evidence="9">2.7.1.30</ecNumber>
    </recommendedName>
    <alternativeName>
        <fullName evidence="9">ATP:glycerol 3-phosphotransferase</fullName>
    </alternativeName>
    <alternativeName>
        <fullName evidence="9">Glycerokinase</fullName>
        <shortName evidence="9">GK</shortName>
    </alternativeName>
</protein>
<dbReference type="Pfam" id="PF02782">
    <property type="entry name" value="FGGY_C"/>
    <property type="match status" value="1"/>
</dbReference>
<sequence>MPQSSQQAHLLAIDQGTTSSRAIVFDRAGAKLSSASRELPQSFPKPGWVEHDALRIWDDTVACVREAIEKSGIAAAKIAALGITNQRETTLIWDRKSGRPIAPAIVWQDRRTAEFCRKHADRGDWLNERTGLIIDPYFSATKIAWLLDNVSGAREAAQRGELAFGTIDCWLLWNLLGGKRHVTDATNASRTALFDIRKQQWDDELLDFFRVPKSLLPEVLDSADDYGRTLPELFGAAIPIRGIAGDQQAATVGQACFEPGMIKSTYGTGCFMVLNTGREFTRSKNRLLSTVAYRLNGEATYALEGAIFVAGAAVQWLRDAMRLVKAAGETEALARSIEDTDGVYLVPAFTGLGAPYWDPEARGAIFGLTRDSGIAHIVRAALESTCYQTRDLMLAMAGDACAPKELRVDGGMVVNDWLTQFLADILQIDVVRPQTVETTALGAAFLAGLGAGVYQSLDEIAALWKSEAHFRPRRSSGSVEQLYAGWLDAVQRVRSA</sequence>
<evidence type="ECO:0000256" key="9">
    <source>
        <dbReference type="HAMAP-Rule" id="MF_00186"/>
    </source>
</evidence>
<feature type="binding site" evidence="9">
    <location>
        <position position="18"/>
    </location>
    <ligand>
        <name>ATP</name>
        <dbReference type="ChEBI" id="CHEBI:30616"/>
    </ligand>
</feature>
<keyword evidence="4 9" id="KW-0547">Nucleotide-binding</keyword>
<feature type="binding site" evidence="9">
    <location>
        <position position="415"/>
    </location>
    <ligand>
        <name>ADP</name>
        <dbReference type="ChEBI" id="CHEBI:456216"/>
    </ligand>
</feature>
<dbReference type="Gene3D" id="3.30.420.40">
    <property type="match status" value="2"/>
</dbReference>
<gene>
    <name evidence="9" type="primary">glpK</name>
    <name evidence="13" type="ORF">WQQ_15820</name>
</gene>
<evidence type="ECO:0000256" key="2">
    <source>
        <dbReference type="ARBA" id="ARBA00009156"/>
    </source>
</evidence>
<dbReference type="GO" id="GO:0005829">
    <property type="term" value="C:cytosol"/>
    <property type="evidence" value="ECO:0007669"/>
    <property type="project" value="UniProtKB-ARBA"/>
</dbReference>
<dbReference type="PROSITE" id="PS00933">
    <property type="entry name" value="FGGY_KINASES_1"/>
    <property type="match status" value="1"/>
</dbReference>
<comment type="catalytic activity">
    <reaction evidence="8 9">
        <text>glycerol + ATP = sn-glycerol 3-phosphate + ADP + H(+)</text>
        <dbReference type="Rhea" id="RHEA:21644"/>
        <dbReference type="ChEBI" id="CHEBI:15378"/>
        <dbReference type="ChEBI" id="CHEBI:17754"/>
        <dbReference type="ChEBI" id="CHEBI:30616"/>
        <dbReference type="ChEBI" id="CHEBI:57597"/>
        <dbReference type="ChEBI" id="CHEBI:456216"/>
        <dbReference type="EC" id="2.7.1.30"/>
    </reaction>
</comment>
<dbReference type="Pfam" id="PF00370">
    <property type="entry name" value="FGGY_N"/>
    <property type="match status" value="1"/>
</dbReference>
<feature type="binding site" evidence="9">
    <location>
        <position position="311"/>
    </location>
    <ligand>
        <name>ATP</name>
        <dbReference type="ChEBI" id="CHEBI:30616"/>
    </ligand>
</feature>
<dbReference type="PROSITE" id="PS00445">
    <property type="entry name" value="FGGY_KINASES_2"/>
    <property type="match status" value="1"/>
</dbReference>
<feature type="binding site" evidence="9">
    <location>
        <position position="17"/>
    </location>
    <ligand>
        <name>ATP</name>
        <dbReference type="ChEBI" id="CHEBI:30616"/>
    </ligand>
</feature>
<dbReference type="NCBIfam" id="TIGR01311">
    <property type="entry name" value="glycerol_kin"/>
    <property type="match status" value="1"/>
</dbReference>
<dbReference type="GO" id="GO:0019563">
    <property type="term" value="P:glycerol catabolic process"/>
    <property type="evidence" value="ECO:0007669"/>
    <property type="project" value="UniProtKB-UniRule"/>
</dbReference>
<feature type="binding site" evidence="9">
    <location>
        <position position="315"/>
    </location>
    <ligand>
        <name>ATP</name>
        <dbReference type="ChEBI" id="CHEBI:30616"/>
    </ligand>
</feature>
<feature type="binding site" evidence="9">
    <location>
        <position position="17"/>
    </location>
    <ligand>
        <name>ADP</name>
        <dbReference type="ChEBI" id="CHEBI:456216"/>
    </ligand>
</feature>
<evidence type="ECO:0000259" key="11">
    <source>
        <dbReference type="Pfam" id="PF00370"/>
    </source>
</evidence>
<comment type="function">
    <text evidence="9">Key enzyme in the regulation of glycerol uptake and metabolism. Catalyzes the phosphorylation of glycerol to yield sn-glycerol 3-phosphate.</text>
</comment>
<dbReference type="InterPro" id="IPR005999">
    <property type="entry name" value="Glycerol_kin"/>
</dbReference>
<dbReference type="RefSeq" id="WP_007184531.1">
    <property type="nucleotide sequence ID" value="NZ_AKGD01000001.1"/>
</dbReference>
<accession>I8TC23</accession>
<comment type="pathway">
    <text evidence="1 9">Polyol metabolism; glycerol degradation via glycerol kinase pathway; sn-glycerol 3-phosphate from glycerol: step 1/1.</text>
</comment>
<evidence type="ECO:0000313" key="14">
    <source>
        <dbReference type="Proteomes" id="UP000003704"/>
    </source>
</evidence>
<keyword evidence="6 9" id="KW-0319">Glycerol metabolism</keyword>
<dbReference type="GO" id="GO:0004370">
    <property type="term" value="F:glycerol kinase activity"/>
    <property type="evidence" value="ECO:0007669"/>
    <property type="project" value="UniProtKB-UniRule"/>
</dbReference>
<evidence type="ECO:0000256" key="3">
    <source>
        <dbReference type="ARBA" id="ARBA00022679"/>
    </source>
</evidence>
<dbReference type="EMBL" id="AKGD01000001">
    <property type="protein sequence ID" value="EIT71445.1"/>
    <property type="molecule type" value="Genomic_DNA"/>
</dbReference>
<feature type="binding site" evidence="9">
    <location>
        <position position="87"/>
    </location>
    <ligand>
        <name>sn-glycerol 3-phosphate</name>
        <dbReference type="ChEBI" id="CHEBI:57597"/>
    </ligand>
</feature>
<keyword evidence="3 9" id="KW-0808">Transferase</keyword>
<feature type="domain" description="Carbohydrate kinase FGGY C-terminal" evidence="12">
    <location>
        <begin position="264"/>
        <end position="449"/>
    </location>
</feature>
<feature type="binding site" evidence="9">
    <location>
        <position position="19"/>
    </location>
    <ligand>
        <name>ATP</name>
        <dbReference type="ChEBI" id="CHEBI:30616"/>
    </ligand>
</feature>
<feature type="binding site" evidence="9">
    <location>
        <position position="311"/>
    </location>
    <ligand>
        <name>ADP</name>
        <dbReference type="ChEBI" id="CHEBI:456216"/>
    </ligand>
</feature>
<feature type="binding site" evidence="9">
    <location>
        <position position="268"/>
    </location>
    <ligand>
        <name>ATP</name>
        <dbReference type="ChEBI" id="CHEBI:30616"/>
    </ligand>
</feature>
<feature type="binding site" evidence="9">
    <location>
        <position position="21"/>
    </location>
    <ligand>
        <name>ADP</name>
        <dbReference type="ChEBI" id="CHEBI:456216"/>
    </ligand>
</feature>
<feature type="binding site" evidence="9">
    <location>
        <position position="88"/>
    </location>
    <ligand>
        <name>sn-glycerol 3-phosphate</name>
        <dbReference type="ChEBI" id="CHEBI:57597"/>
    </ligand>
</feature>
<dbReference type="GO" id="GO:0006072">
    <property type="term" value="P:glycerol-3-phosphate metabolic process"/>
    <property type="evidence" value="ECO:0007669"/>
    <property type="project" value="InterPro"/>
</dbReference>
<dbReference type="OrthoDB" id="9805576at2"/>
<dbReference type="CDD" id="cd07786">
    <property type="entry name" value="FGGY_EcGK_like"/>
    <property type="match status" value="1"/>
</dbReference>
<feature type="binding site" evidence="9">
    <location>
        <position position="137"/>
    </location>
    <ligand>
        <name>glycerol</name>
        <dbReference type="ChEBI" id="CHEBI:17754"/>
    </ligand>
</feature>
<dbReference type="PATRIC" id="fig|1172194.4.peg.1526"/>
<dbReference type="PIRSF" id="PIRSF000538">
    <property type="entry name" value="GlpK"/>
    <property type="match status" value="1"/>
</dbReference>
<evidence type="ECO:0000313" key="13">
    <source>
        <dbReference type="EMBL" id="EIT71445.1"/>
    </source>
</evidence>
<evidence type="ECO:0000256" key="8">
    <source>
        <dbReference type="ARBA" id="ARBA00052101"/>
    </source>
</evidence>
<dbReference type="InterPro" id="IPR043129">
    <property type="entry name" value="ATPase_NBD"/>
</dbReference>
<comment type="activity regulation">
    <text evidence="9">Inhibited by fructose 1,6-bisphosphate (FBP).</text>
</comment>
<dbReference type="NCBIfam" id="NF000756">
    <property type="entry name" value="PRK00047.1"/>
    <property type="match status" value="1"/>
</dbReference>
<feature type="binding site" evidence="9">
    <location>
        <position position="137"/>
    </location>
    <ligand>
        <name>sn-glycerol 3-phosphate</name>
        <dbReference type="ChEBI" id="CHEBI:57597"/>
    </ligand>
</feature>
<dbReference type="HAMAP" id="MF_00186">
    <property type="entry name" value="Glycerol_kin"/>
    <property type="match status" value="1"/>
</dbReference>
<dbReference type="InterPro" id="IPR000577">
    <property type="entry name" value="Carb_kinase_FGGY"/>
</dbReference>
<evidence type="ECO:0000256" key="6">
    <source>
        <dbReference type="ARBA" id="ARBA00022798"/>
    </source>
</evidence>
<dbReference type="InterPro" id="IPR018484">
    <property type="entry name" value="FGGY_N"/>
</dbReference>
<feature type="binding site" evidence="9">
    <location>
        <position position="411"/>
    </location>
    <ligand>
        <name>ADP</name>
        <dbReference type="ChEBI" id="CHEBI:456216"/>
    </ligand>
</feature>
<feature type="binding site" evidence="9">
    <location>
        <position position="247"/>
    </location>
    <ligand>
        <name>glycerol</name>
        <dbReference type="ChEBI" id="CHEBI:17754"/>
    </ligand>
</feature>
<dbReference type="PANTHER" id="PTHR10196:SF78">
    <property type="entry name" value="GLYCEROL KINASE"/>
    <property type="match status" value="1"/>
</dbReference>
<evidence type="ECO:0000256" key="10">
    <source>
        <dbReference type="RuleBase" id="RU003733"/>
    </source>
</evidence>
<dbReference type="GO" id="GO:0005524">
    <property type="term" value="F:ATP binding"/>
    <property type="evidence" value="ECO:0007669"/>
    <property type="project" value="UniProtKB-UniRule"/>
</dbReference>
<dbReference type="InterPro" id="IPR018485">
    <property type="entry name" value="FGGY_C"/>
</dbReference>
<evidence type="ECO:0000259" key="12">
    <source>
        <dbReference type="Pfam" id="PF02782"/>
    </source>
</evidence>
<feature type="binding site" evidence="9">
    <location>
        <position position="17"/>
    </location>
    <ligand>
        <name>sn-glycerol 3-phosphate</name>
        <dbReference type="ChEBI" id="CHEBI:57597"/>
    </ligand>
</feature>
<evidence type="ECO:0000256" key="4">
    <source>
        <dbReference type="ARBA" id="ARBA00022741"/>
    </source>
</evidence>
<dbReference type="PANTHER" id="PTHR10196">
    <property type="entry name" value="SUGAR KINASE"/>
    <property type="match status" value="1"/>
</dbReference>
<dbReference type="FunFam" id="3.30.420.40:FF:000007">
    <property type="entry name" value="Glycerol kinase"/>
    <property type="match status" value="1"/>
</dbReference>
<feature type="binding site" evidence="9">
    <location>
        <position position="246"/>
    </location>
    <ligand>
        <name>glycerol</name>
        <dbReference type="ChEBI" id="CHEBI:17754"/>
    </ligand>
</feature>
<name>I8TC23_9GAMM</name>
<dbReference type="EC" id="2.7.1.30" evidence="9"/>
<comment type="similarity">
    <text evidence="2 9 10">Belongs to the FGGY kinase family.</text>
</comment>
<comment type="caution">
    <text evidence="13">The sequence shown here is derived from an EMBL/GenBank/DDBJ whole genome shotgun (WGS) entry which is preliminary data.</text>
</comment>
<dbReference type="AlphaFoldDB" id="I8TC23"/>
<dbReference type="Proteomes" id="UP000003704">
    <property type="component" value="Unassembled WGS sequence"/>
</dbReference>
<feature type="binding site" evidence="9">
    <location>
        <position position="246"/>
    </location>
    <ligand>
        <name>sn-glycerol 3-phosphate</name>
        <dbReference type="ChEBI" id="CHEBI:57597"/>
    </ligand>
</feature>
<feature type="binding site" evidence="9">
    <location>
        <position position="88"/>
    </location>
    <ligand>
        <name>glycerol</name>
        <dbReference type="ChEBI" id="CHEBI:17754"/>
    </ligand>
</feature>
<feature type="domain" description="Carbohydrate kinase FGGY N-terminal" evidence="11">
    <location>
        <begin position="11"/>
        <end position="253"/>
    </location>
</feature>
<proteinExistence type="inferred from homology"/>
<dbReference type="UniPathway" id="UPA00618">
    <property type="reaction ID" value="UER00672"/>
</dbReference>
<feature type="binding site" evidence="9">
    <location>
        <position position="87"/>
    </location>
    <ligand>
        <name>glycerol</name>
        <dbReference type="ChEBI" id="CHEBI:17754"/>
    </ligand>
</feature>
<evidence type="ECO:0000256" key="7">
    <source>
        <dbReference type="ARBA" id="ARBA00022840"/>
    </source>
</evidence>
<dbReference type="InterPro" id="IPR018483">
    <property type="entry name" value="Carb_kinase_FGGY_CS"/>
</dbReference>
<feature type="binding site" evidence="9">
    <location>
        <position position="411"/>
    </location>
    <ligand>
        <name>ATP</name>
        <dbReference type="ChEBI" id="CHEBI:30616"/>
    </ligand>
</feature>
<organism evidence="13 14">
    <name type="scientific">Hydrocarboniphaga effusa AP103</name>
    <dbReference type="NCBI Taxonomy" id="1172194"/>
    <lineage>
        <taxon>Bacteria</taxon>
        <taxon>Pseudomonadati</taxon>
        <taxon>Pseudomonadota</taxon>
        <taxon>Gammaproteobacteria</taxon>
        <taxon>Nevskiales</taxon>
        <taxon>Nevskiaceae</taxon>
        <taxon>Hydrocarboniphaga</taxon>
    </lineage>
</organism>
<keyword evidence="14" id="KW-1185">Reference proteome</keyword>
<evidence type="ECO:0000256" key="5">
    <source>
        <dbReference type="ARBA" id="ARBA00022777"/>
    </source>
</evidence>
<feature type="binding site" evidence="9">
    <location>
        <position position="268"/>
    </location>
    <ligand>
        <name>ADP</name>
        <dbReference type="ChEBI" id="CHEBI:456216"/>
    </ligand>
</feature>
<dbReference type="FunFam" id="3.30.420.40:FF:000008">
    <property type="entry name" value="Glycerol kinase"/>
    <property type="match status" value="1"/>
</dbReference>
<dbReference type="SUPFAM" id="SSF53067">
    <property type="entry name" value="Actin-like ATPase domain"/>
    <property type="match status" value="2"/>
</dbReference>
<keyword evidence="5 9" id="KW-0418">Kinase</keyword>